<protein>
    <recommendedName>
        <fullName evidence="2">Pyridoxamine 5'-phosphate oxidase putative domain-containing protein</fullName>
    </recommendedName>
</protein>
<sequence length="162" mass="18402">MSIEKSKYKLEKEILKVSAIEEIIKKALICRLGLSDGENPYIVPLSFGYKDKTLYFHSAATGKKIDIMRKNPRVCFEIDINSKIIKAEDACKWGIRYQSVIGYGKAVLLQNTDEKREALKIIMSQYSDRTHHFIEKKVQKAAVIKVEIVGMTGRQSGSNPSF</sequence>
<evidence type="ECO:0000313" key="1">
    <source>
        <dbReference type="EMBL" id="GAG16488.1"/>
    </source>
</evidence>
<proteinExistence type="predicted"/>
<dbReference type="PANTHER" id="PTHR34071">
    <property type="entry name" value="5-NITROIMIDAZOLE ANTIBIOTICS RESISTANCE PROTEIN, NIMA-FAMILY-RELATED PROTEIN-RELATED"/>
    <property type="match status" value="1"/>
</dbReference>
<dbReference type="InterPro" id="IPR012349">
    <property type="entry name" value="Split_barrel_FMN-bd"/>
</dbReference>
<dbReference type="InterPro" id="IPR024747">
    <property type="entry name" value="Pyridox_Oxase-rel"/>
</dbReference>
<name>X0VVN3_9ZZZZ</name>
<comment type="caution">
    <text evidence="1">The sequence shown here is derived from an EMBL/GenBank/DDBJ whole genome shotgun (WGS) entry which is preliminary data.</text>
</comment>
<dbReference type="Pfam" id="PF12900">
    <property type="entry name" value="Pyridox_ox_2"/>
    <property type="match status" value="1"/>
</dbReference>
<evidence type="ECO:0008006" key="2">
    <source>
        <dbReference type="Google" id="ProtNLM"/>
    </source>
</evidence>
<dbReference type="AlphaFoldDB" id="X0VVN3"/>
<reference evidence="1" key="1">
    <citation type="journal article" date="2014" name="Front. Microbiol.">
        <title>High frequency of phylogenetically diverse reductive dehalogenase-homologous genes in deep subseafloor sedimentary metagenomes.</title>
        <authorList>
            <person name="Kawai M."/>
            <person name="Futagami T."/>
            <person name="Toyoda A."/>
            <person name="Takaki Y."/>
            <person name="Nishi S."/>
            <person name="Hori S."/>
            <person name="Arai W."/>
            <person name="Tsubouchi T."/>
            <person name="Morono Y."/>
            <person name="Uchiyama I."/>
            <person name="Ito T."/>
            <person name="Fujiyama A."/>
            <person name="Inagaki F."/>
            <person name="Takami H."/>
        </authorList>
    </citation>
    <scope>NUCLEOTIDE SEQUENCE</scope>
    <source>
        <strain evidence="1">Expedition CK06-06</strain>
    </source>
</reference>
<dbReference type="Gene3D" id="2.30.110.10">
    <property type="entry name" value="Electron Transport, Fmn-binding Protein, Chain A"/>
    <property type="match status" value="1"/>
</dbReference>
<dbReference type="SUPFAM" id="SSF50475">
    <property type="entry name" value="FMN-binding split barrel"/>
    <property type="match status" value="1"/>
</dbReference>
<dbReference type="EMBL" id="BARS01032606">
    <property type="protein sequence ID" value="GAG16488.1"/>
    <property type="molecule type" value="Genomic_DNA"/>
</dbReference>
<accession>X0VVN3</accession>
<dbReference type="PANTHER" id="PTHR34071:SF2">
    <property type="entry name" value="FLAVIN-NUCLEOTIDE-BINDING PROTEIN"/>
    <property type="match status" value="1"/>
</dbReference>
<organism evidence="1">
    <name type="scientific">marine sediment metagenome</name>
    <dbReference type="NCBI Taxonomy" id="412755"/>
    <lineage>
        <taxon>unclassified sequences</taxon>
        <taxon>metagenomes</taxon>
        <taxon>ecological metagenomes</taxon>
    </lineage>
</organism>
<gene>
    <name evidence="1" type="ORF">S01H1_50598</name>
</gene>